<evidence type="ECO:0000313" key="2">
    <source>
        <dbReference type="EnsemblPlants" id="OB09G12770.1"/>
    </source>
</evidence>
<dbReference type="EnsemblPlants" id="OB09G12770.1">
    <property type="protein sequence ID" value="OB09G12770.1"/>
    <property type="gene ID" value="OB09G12770"/>
</dbReference>
<proteinExistence type="predicted"/>
<sequence>MSAGEGGDGGGGSCRKWEDAAAEAEAEVERWREESGGGGRARPSEGWRGGGEVWREGAPRNSQRFLDGHDATRALLRRRTLRSPSYGPQRTLIC</sequence>
<evidence type="ECO:0000256" key="1">
    <source>
        <dbReference type="SAM" id="MobiDB-lite"/>
    </source>
</evidence>
<evidence type="ECO:0000313" key="3">
    <source>
        <dbReference type="Proteomes" id="UP000006038"/>
    </source>
</evidence>
<organism evidence="2">
    <name type="scientific">Oryza brachyantha</name>
    <name type="common">malo sina</name>
    <dbReference type="NCBI Taxonomy" id="4533"/>
    <lineage>
        <taxon>Eukaryota</taxon>
        <taxon>Viridiplantae</taxon>
        <taxon>Streptophyta</taxon>
        <taxon>Embryophyta</taxon>
        <taxon>Tracheophyta</taxon>
        <taxon>Spermatophyta</taxon>
        <taxon>Magnoliopsida</taxon>
        <taxon>Liliopsida</taxon>
        <taxon>Poales</taxon>
        <taxon>Poaceae</taxon>
        <taxon>BOP clade</taxon>
        <taxon>Oryzoideae</taxon>
        <taxon>Oryzeae</taxon>
        <taxon>Oryzinae</taxon>
        <taxon>Oryza</taxon>
    </lineage>
</organism>
<dbReference type="Gramene" id="OB09G12770.1">
    <property type="protein sequence ID" value="OB09G12770.1"/>
    <property type="gene ID" value="OB09G12770"/>
</dbReference>
<feature type="compositionally biased region" description="Gly residues" evidence="1">
    <location>
        <begin position="1"/>
        <end position="13"/>
    </location>
</feature>
<dbReference type="HOGENOM" id="CLU_2389721_0_0_1"/>
<reference evidence="2" key="1">
    <citation type="journal article" date="2013" name="Nat. Commun.">
        <title>Whole-genome sequencing of Oryza brachyantha reveals mechanisms underlying Oryza genome evolution.</title>
        <authorList>
            <person name="Chen J."/>
            <person name="Huang Q."/>
            <person name="Gao D."/>
            <person name="Wang J."/>
            <person name="Lang Y."/>
            <person name="Liu T."/>
            <person name="Li B."/>
            <person name="Bai Z."/>
            <person name="Luis Goicoechea J."/>
            <person name="Liang C."/>
            <person name="Chen C."/>
            <person name="Zhang W."/>
            <person name="Sun S."/>
            <person name="Liao Y."/>
            <person name="Zhang X."/>
            <person name="Yang L."/>
            <person name="Song C."/>
            <person name="Wang M."/>
            <person name="Shi J."/>
            <person name="Liu G."/>
            <person name="Liu J."/>
            <person name="Zhou H."/>
            <person name="Zhou W."/>
            <person name="Yu Q."/>
            <person name="An N."/>
            <person name="Chen Y."/>
            <person name="Cai Q."/>
            <person name="Wang B."/>
            <person name="Liu B."/>
            <person name="Min J."/>
            <person name="Huang Y."/>
            <person name="Wu H."/>
            <person name="Li Z."/>
            <person name="Zhang Y."/>
            <person name="Yin Y."/>
            <person name="Song W."/>
            <person name="Jiang J."/>
            <person name="Jackson S.A."/>
            <person name="Wing R.A."/>
            <person name="Wang J."/>
            <person name="Chen M."/>
        </authorList>
    </citation>
    <scope>NUCLEOTIDE SEQUENCE [LARGE SCALE GENOMIC DNA]</scope>
    <source>
        <strain evidence="2">cv. IRGC 101232</strain>
    </source>
</reference>
<accession>J3MW98</accession>
<feature type="region of interest" description="Disordered" evidence="1">
    <location>
        <begin position="1"/>
        <end position="64"/>
    </location>
</feature>
<name>J3MW98_ORYBR</name>
<reference evidence="2" key="2">
    <citation type="submission" date="2013-04" db="UniProtKB">
        <authorList>
            <consortium name="EnsemblPlants"/>
        </authorList>
    </citation>
    <scope>IDENTIFICATION</scope>
</reference>
<protein>
    <submittedName>
        <fullName evidence="2">Uncharacterized protein</fullName>
    </submittedName>
</protein>
<dbReference type="AlphaFoldDB" id="J3MW98"/>
<dbReference type="Proteomes" id="UP000006038">
    <property type="component" value="Chromosome 9"/>
</dbReference>
<keyword evidence="3" id="KW-1185">Reference proteome</keyword>